<organism evidence="5 6">
    <name type="scientific">Paenibacillus herberti</name>
    <dbReference type="NCBI Taxonomy" id="1619309"/>
    <lineage>
        <taxon>Bacteria</taxon>
        <taxon>Bacillati</taxon>
        <taxon>Bacillota</taxon>
        <taxon>Bacilli</taxon>
        <taxon>Bacillales</taxon>
        <taxon>Paenibacillaceae</taxon>
        <taxon>Paenibacillus</taxon>
    </lineage>
</organism>
<proteinExistence type="predicted"/>
<dbReference type="InterPro" id="IPR003313">
    <property type="entry name" value="AraC-bd"/>
</dbReference>
<keyword evidence="1" id="KW-0805">Transcription regulation</keyword>
<comment type="caution">
    <text evidence="5">The sequence shown here is derived from an EMBL/GenBank/DDBJ whole genome shotgun (WGS) entry which is preliminary data.</text>
</comment>
<evidence type="ECO:0000256" key="2">
    <source>
        <dbReference type="ARBA" id="ARBA00023125"/>
    </source>
</evidence>
<dbReference type="AlphaFoldDB" id="A0A229NY64"/>
<keyword evidence="3" id="KW-0804">Transcription</keyword>
<gene>
    <name evidence="5" type="ORF">CGZ75_18055</name>
</gene>
<evidence type="ECO:0000313" key="6">
    <source>
        <dbReference type="Proteomes" id="UP000215145"/>
    </source>
</evidence>
<evidence type="ECO:0000256" key="1">
    <source>
        <dbReference type="ARBA" id="ARBA00023015"/>
    </source>
</evidence>
<dbReference type="OrthoDB" id="2582835at2"/>
<dbReference type="Gene3D" id="2.60.120.10">
    <property type="entry name" value="Jelly Rolls"/>
    <property type="match status" value="1"/>
</dbReference>
<dbReference type="EMBL" id="NMUQ01000002">
    <property type="protein sequence ID" value="OXM14777.1"/>
    <property type="molecule type" value="Genomic_DNA"/>
</dbReference>
<reference evidence="5 6" key="1">
    <citation type="submission" date="2017-07" db="EMBL/GenBank/DDBJ databases">
        <title>Paenibacillus herberti R33 genome sequencing and assembly.</title>
        <authorList>
            <person name="Su W."/>
        </authorList>
    </citation>
    <scope>NUCLEOTIDE SEQUENCE [LARGE SCALE GENOMIC DNA]</scope>
    <source>
        <strain evidence="5 6">R33</strain>
    </source>
</reference>
<keyword evidence="2" id="KW-0238">DNA-binding</keyword>
<keyword evidence="6" id="KW-1185">Reference proteome</keyword>
<dbReference type="SUPFAM" id="SSF51215">
    <property type="entry name" value="Regulatory protein AraC"/>
    <property type="match status" value="1"/>
</dbReference>
<dbReference type="Proteomes" id="UP000215145">
    <property type="component" value="Unassembled WGS sequence"/>
</dbReference>
<evidence type="ECO:0000256" key="3">
    <source>
        <dbReference type="ARBA" id="ARBA00023163"/>
    </source>
</evidence>
<feature type="domain" description="AraC-type arabinose-binding/dimerisation" evidence="4">
    <location>
        <begin position="36"/>
        <end position="171"/>
    </location>
</feature>
<dbReference type="RefSeq" id="WP_089525594.1">
    <property type="nucleotide sequence ID" value="NZ_NMUQ01000002.1"/>
</dbReference>
<dbReference type="InterPro" id="IPR050204">
    <property type="entry name" value="AraC_XylS_family_regulators"/>
</dbReference>
<protein>
    <submittedName>
        <fullName evidence="5">AraC family transcriptional regulator</fullName>
    </submittedName>
</protein>
<dbReference type="Gene3D" id="1.10.10.60">
    <property type="entry name" value="Homeodomain-like"/>
    <property type="match status" value="1"/>
</dbReference>
<evidence type="ECO:0000259" key="4">
    <source>
        <dbReference type="Pfam" id="PF02311"/>
    </source>
</evidence>
<name>A0A229NY64_9BACL</name>
<sequence>MVNSATPKTRIDHYVDSEHFHSGFPLYMNCWEEGFELREHDHEFLEMAYVMSGEGFHYVGDRVAKTNKGCLYILPVGTSHLFRPSGPSNKNKLLVYNLCIRSEFVDELQQWLSRFGDDGDSFSLFKGAPGSHLTLVDRNMELGGLFHQMHREYHEQPPGFQASLIAGLMQLTVRIARLLKQEDSTESKTRNCPLKPGRLNFSAILDFIHLHIAEPLTVEQLALQAGVSRRHFIRPPRMSSSPLESPISSPYGGINHAGSRLPQSKRFAQSTFVSACRGKY</sequence>
<dbReference type="InterPro" id="IPR014710">
    <property type="entry name" value="RmlC-like_jellyroll"/>
</dbReference>
<dbReference type="GO" id="GO:0006355">
    <property type="term" value="P:regulation of DNA-templated transcription"/>
    <property type="evidence" value="ECO:0007669"/>
    <property type="project" value="InterPro"/>
</dbReference>
<dbReference type="GO" id="GO:0003677">
    <property type="term" value="F:DNA binding"/>
    <property type="evidence" value="ECO:0007669"/>
    <property type="project" value="UniProtKB-KW"/>
</dbReference>
<dbReference type="InterPro" id="IPR037923">
    <property type="entry name" value="HTH-like"/>
</dbReference>
<evidence type="ECO:0000313" key="5">
    <source>
        <dbReference type="EMBL" id="OXM14777.1"/>
    </source>
</evidence>
<dbReference type="Pfam" id="PF02311">
    <property type="entry name" value="AraC_binding"/>
    <property type="match status" value="1"/>
</dbReference>
<accession>A0A229NY64</accession>
<dbReference type="PANTHER" id="PTHR46796">
    <property type="entry name" value="HTH-TYPE TRANSCRIPTIONAL ACTIVATOR RHAS-RELATED"/>
    <property type="match status" value="1"/>
</dbReference>